<dbReference type="Gene3D" id="3.30.420.10">
    <property type="entry name" value="Ribonuclease H-like superfamily/Ribonuclease H"/>
    <property type="match status" value="1"/>
</dbReference>
<evidence type="ECO:0000313" key="4">
    <source>
        <dbReference type="Proteomes" id="UP000238672"/>
    </source>
</evidence>
<protein>
    <submittedName>
        <fullName evidence="3">Transposase</fullName>
    </submittedName>
</protein>
<dbReference type="InterPro" id="IPR050900">
    <property type="entry name" value="Transposase_IS3/IS150/IS904"/>
</dbReference>
<dbReference type="AlphaFoldDB" id="A0A2S8NV02"/>
<dbReference type="Proteomes" id="UP000238672">
    <property type="component" value="Unassembled WGS sequence"/>
</dbReference>
<dbReference type="EMBL" id="PUUG01000013">
    <property type="protein sequence ID" value="PQP79837.1"/>
    <property type="molecule type" value="Genomic_DNA"/>
</dbReference>
<dbReference type="InterPro" id="IPR012337">
    <property type="entry name" value="RNaseH-like_sf"/>
</dbReference>
<comment type="caution">
    <text evidence="3">The sequence shown here is derived from an EMBL/GenBank/DDBJ whole genome shotgun (WGS) entry which is preliminary data.</text>
</comment>
<dbReference type="NCBIfam" id="NF033516">
    <property type="entry name" value="transpos_IS3"/>
    <property type="match status" value="1"/>
</dbReference>
<dbReference type="Pfam" id="PF13333">
    <property type="entry name" value="rve_2"/>
    <property type="match status" value="1"/>
</dbReference>
<gene>
    <name evidence="3" type="ORF">C6B37_00850</name>
</gene>
<proteinExistence type="predicted"/>
<dbReference type="PROSITE" id="PS50994">
    <property type="entry name" value="INTEGRASE"/>
    <property type="match status" value="1"/>
</dbReference>
<dbReference type="InterPro" id="IPR001584">
    <property type="entry name" value="Integrase_cat-core"/>
</dbReference>
<sequence length="413" mass="50095">MAIPLKQKKYYDFETKFQVIIAKEKGMSNQEIQQKFQIVAVQQIYRWVKWFKERKFFHLQQQIGQHYTYKKNYFLWQQKDKKLQAIKKKIKQEVQKQIKHPNTIIKKEIYFQIIHQYRKEVSLVNLIKFLGLCRASYYRWVANQKEKPQIISFLTDLELKIQKICFQHRYSNNVEKSFFVWGFRRVYQELLKQKVKVNPKTVYLKMKKMNLLCQTRKNRYLKRYQNRNYIPLSQLNLLKNNFQANRPFQKLCADVTYLIYEQKQILYLSVIMDLYNREIISYYLSDKKDINLVLRPLSKLPTFKQPGLFHSDQGAEYTGKITQKTLQAKNLILSLSEKGSPAQNACVEAFFANFKCETIYLEKRQLLTKERLTQIVHAFIENYNTQRRMKYLNYLSPYQFKIQKENQQTTLRS</sequence>
<dbReference type="InterPro" id="IPR036397">
    <property type="entry name" value="RNaseH_sf"/>
</dbReference>
<evidence type="ECO:0000259" key="2">
    <source>
        <dbReference type="PROSITE" id="PS50994"/>
    </source>
</evidence>
<dbReference type="InterPro" id="IPR048020">
    <property type="entry name" value="Transpos_IS3"/>
</dbReference>
<dbReference type="Pfam" id="PF00665">
    <property type="entry name" value="rve"/>
    <property type="match status" value="1"/>
</dbReference>
<evidence type="ECO:0000256" key="1">
    <source>
        <dbReference type="ARBA" id="ARBA00002286"/>
    </source>
</evidence>
<organism evidence="3 4">
    <name type="scientific">Candidatus Phytoplasma phoenicium</name>
    <dbReference type="NCBI Taxonomy" id="198422"/>
    <lineage>
        <taxon>Bacteria</taxon>
        <taxon>Bacillati</taxon>
        <taxon>Mycoplasmatota</taxon>
        <taxon>Mollicutes</taxon>
        <taxon>Acholeplasmatales</taxon>
        <taxon>Acholeplasmataceae</taxon>
        <taxon>Candidatus Phytoplasma</taxon>
        <taxon>16SrIX (Pigeon pea witches'-broom group)</taxon>
    </lineage>
</organism>
<dbReference type="SUPFAM" id="SSF53098">
    <property type="entry name" value="Ribonuclease H-like"/>
    <property type="match status" value="1"/>
</dbReference>
<reference evidence="3 4" key="1">
    <citation type="submission" date="2018-02" db="EMBL/GenBank/DDBJ databases">
        <title>Metagenomics reveals mixed infection of spiroplasma and phytoplasma in chicory.</title>
        <authorList>
            <person name="Polano C."/>
            <person name="Moruzzi S."/>
            <person name="Ermacora P."/>
            <person name="Ferrini F."/>
            <person name="Martini M."/>
            <person name="Firrao G."/>
        </authorList>
    </citation>
    <scope>NUCLEOTIDE SEQUENCE [LARGE SCALE GENOMIC DNA]</scope>
    <source>
        <strain evidence="3 4">ChiP</strain>
    </source>
</reference>
<evidence type="ECO:0000313" key="3">
    <source>
        <dbReference type="EMBL" id="PQP79837.1"/>
    </source>
</evidence>
<name>A0A2S8NV02_9MOLU</name>
<dbReference type="Pfam" id="PF13276">
    <property type="entry name" value="HTH_21"/>
    <property type="match status" value="1"/>
</dbReference>
<keyword evidence="4" id="KW-1185">Reference proteome</keyword>
<accession>A0A2S8NV02</accession>
<dbReference type="GO" id="GO:0015074">
    <property type="term" value="P:DNA integration"/>
    <property type="evidence" value="ECO:0007669"/>
    <property type="project" value="InterPro"/>
</dbReference>
<feature type="domain" description="Integrase catalytic" evidence="2">
    <location>
        <begin position="243"/>
        <end position="405"/>
    </location>
</feature>
<dbReference type="GO" id="GO:0003676">
    <property type="term" value="F:nucleic acid binding"/>
    <property type="evidence" value="ECO:0007669"/>
    <property type="project" value="InterPro"/>
</dbReference>
<comment type="function">
    <text evidence="1">Involved in the transposition of the insertion sequence.</text>
</comment>
<dbReference type="InterPro" id="IPR025948">
    <property type="entry name" value="HTH-like_dom"/>
</dbReference>
<dbReference type="PANTHER" id="PTHR46889">
    <property type="entry name" value="TRANSPOSASE INSF FOR INSERTION SEQUENCE IS3B-RELATED"/>
    <property type="match status" value="1"/>
</dbReference>
<dbReference type="PANTHER" id="PTHR46889:SF5">
    <property type="entry name" value="INTEGRASE PROTEIN"/>
    <property type="match status" value="1"/>
</dbReference>